<evidence type="ECO:0000256" key="1">
    <source>
        <dbReference type="ARBA" id="ARBA00022723"/>
    </source>
</evidence>
<evidence type="ECO:0000259" key="6">
    <source>
        <dbReference type="PROSITE" id="PS50865"/>
    </source>
</evidence>
<evidence type="ECO:0000256" key="2">
    <source>
        <dbReference type="ARBA" id="ARBA00022771"/>
    </source>
</evidence>
<evidence type="ECO:0000256" key="5">
    <source>
        <dbReference type="SAM" id="MobiDB-lite"/>
    </source>
</evidence>
<keyword evidence="1" id="KW-0479">Metal-binding</keyword>
<dbReference type="AlphaFoldDB" id="A0AAD5DX92"/>
<dbReference type="Proteomes" id="UP001205105">
    <property type="component" value="Unassembled WGS sequence"/>
</dbReference>
<dbReference type="InterPro" id="IPR002893">
    <property type="entry name" value="Znf_MYND"/>
</dbReference>
<protein>
    <recommendedName>
        <fullName evidence="6">MYND-type domain-containing protein</fullName>
    </recommendedName>
</protein>
<keyword evidence="3" id="KW-0862">Zinc</keyword>
<sequence length="444" mass="48027">MRAEGYSWVLCSGVQDSDDEVGSPDARHKAAAGRRGAKAAPARARASRGAAAVLARLHSVAAEARTITAHTAKVTCCAELQRLGLLAVKLQLRHESVQYGPALSETERAQRQRAAQAAARRLEMELRRDGGRHVLDLITSLAKDLRRTTIAAPKACHSARALLEQLIAVADGTMTYSALVDWMALNVKGLLKGTYVFFHKVCKRPLTWLTERDVVGSPGCLSPSGSELLVNNLALVRSVVELGFDMLNEGSMALTETPNRLSAMRWKQLQFEVVVQGQPLYSCLLSQYRGLCDPKIPFRLCKELEDIMVRVQPVQLEGSVEALVASQEAAAAAFRAHVDAHMAPFGAAGGQRIPTQSTVAASAALLNQPRFLPAVDWAIVEEAQATPAKPDRPARTCAAPGCGATCGLRFCGGCGTVRYCSVECNRQNWRAHKVECRRLQAKKA</sequence>
<dbReference type="PROSITE" id="PS50865">
    <property type="entry name" value="ZF_MYND_2"/>
    <property type="match status" value="1"/>
</dbReference>
<dbReference type="Gene3D" id="6.10.140.2220">
    <property type="match status" value="1"/>
</dbReference>
<organism evidence="7 8">
    <name type="scientific">Chlorella ohadii</name>
    <dbReference type="NCBI Taxonomy" id="2649997"/>
    <lineage>
        <taxon>Eukaryota</taxon>
        <taxon>Viridiplantae</taxon>
        <taxon>Chlorophyta</taxon>
        <taxon>core chlorophytes</taxon>
        <taxon>Trebouxiophyceae</taxon>
        <taxon>Chlorellales</taxon>
        <taxon>Chlorellaceae</taxon>
        <taxon>Chlorella clade</taxon>
        <taxon>Chlorella</taxon>
    </lineage>
</organism>
<dbReference type="Pfam" id="PF01753">
    <property type="entry name" value="zf-MYND"/>
    <property type="match status" value="1"/>
</dbReference>
<accession>A0AAD5DX92</accession>
<proteinExistence type="predicted"/>
<keyword evidence="8" id="KW-1185">Reference proteome</keyword>
<feature type="domain" description="MYND-type" evidence="6">
    <location>
        <begin position="399"/>
        <end position="436"/>
    </location>
</feature>
<reference evidence="7" key="1">
    <citation type="submission" date="2020-11" db="EMBL/GenBank/DDBJ databases">
        <title>Chlorella ohadii genome sequencing and assembly.</title>
        <authorList>
            <person name="Murik O."/>
            <person name="Treves H."/>
            <person name="Kedem I."/>
            <person name="Shotland Y."/>
            <person name="Kaplan A."/>
        </authorList>
    </citation>
    <scope>NUCLEOTIDE SEQUENCE</scope>
    <source>
        <strain evidence="7">1</strain>
    </source>
</reference>
<evidence type="ECO:0000313" key="7">
    <source>
        <dbReference type="EMBL" id="KAI7843855.1"/>
    </source>
</evidence>
<dbReference type="EMBL" id="JADXDR010000035">
    <property type="protein sequence ID" value="KAI7843855.1"/>
    <property type="molecule type" value="Genomic_DNA"/>
</dbReference>
<evidence type="ECO:0000256" key="4">
    <source>
        <dbReference type="PROSITE-ProRule" id="PRU00134"/>
    </source>
</evidence>
<evidence type="ECO:0000256" key="3">
    <source>
        <dbReference type="ARBA" id="ARBA00022833"/>
    </source>
</evidence>
<feature type="region of interest" description="Disordered" evidence="5">
    <location>
        <begin position="16"/>
        <end position="42"/>
    </location>
</feature>
<keyword evidence="2 4" id="KW-0863">Zinc-finger</keyword>
<name>A0AAD5DX92_9CHLO</name>
<evidence type="ECO:0000313" key="8">
    <source>
        <dbReference type="Proteomes" id="UP001205105"/>
    </source>
</evidence>
<dbReference type="SUPFAM" id="SSF144232">
    <property type="entry name" value="HIT/MYND zinc finger-like"/>
    <property type="match status" value="1"/>
</dbReference>
<dbReference type="GO" id="GO:0008270">
    <property type="term" value="F:zinc ion binding"/>
    <property type="evidence" value="ECO:0007669"/>
    <property type="project" value="UniProtKB-KW"/>
</dbReference>
<gene>
    <name evidence="7" type="ORF">COHA_002406</name>
</gene>
<comment type="caution">
    <text evidence="7">The sequence shown here is derived from an EMBL/GenBank/DDBJ whole genome shotgun (WGS) entry which is preliminary data.</text>
</comment>